<dbReference type="Gene3D" id="2.160.20.70">
    <property type="match status" value="1"/>
</dbReference>
<dbReference type="AlphaFoldDB" id="A0A9D1PPV1"/>
<comment type="caution">
    <text evidence="2">The sequence shown here is derived from an EMBL/GenBank/DDBJ whole genome shotgun (WGS) entry which is preliminary data.</text>
</comment>
<organism evidence="2 3">
    <name type="scientific">Candidatus Pseudogracilibacillus intestinigallinarum</name>
    <dbReference type="NCBI Taxonomy" id="2838742"/>
    <lineage>
        <taxon>Bacteria</taxon>
        <taxon>Bacillati</taxon>
        <taxon>Bacillota</taxon>
        <taxon>Bacilli</taxon>
        <taxon>Bacillales</taxon>
        <taxon>Bacillaceae</taxon>
        <taxon>Pseudogracilibacillus</taxon>
    </lineage>
</organism>
<dbReference type="SUPFAM" id="SSF63848">
    <property type="entry name" value="Cell-division inhibitor MinC, C-terminal domain"/>
    <property type="match status" value="1"/>
</dbReference>
<dbReference type="GO" id="GO:0000902">
    <property type="term" value="P:cell morphogenesis"/>
    <property type="evidence" value="ECO:0007669"/>
    <property type="project" value="InterPro"/>
</dbReference>
<proteinExistence type="predicted"/>
<dbReference type="Proteomes" id="UP000823937">
    <property type="component" value="Unassembled WGS sequence"/>
</dbReference>
<dbReference type="InterPro" id="IPR005646">
    <property type="entry name" value="FapA"/>
</dbReference>
<evidence type="ECO:0000259" key="1">
    <source>
        <dbReference type="Pfam" id="PF20250"/>
    </source>
</evidence>
<accession>A0A9D1PPV1</accession>
<reference evidence="2" key="1">
    <citation type="journal article" date="2021" name="PeerJ">
        <title>Extensive microbial diversity within the chicken gut microbiome revealed by metagenomics and culture.</title>
        <authorList>
            <person name="Gilroy R."/>
            <person name="Ravi A."/>
            <person name="Getino M."/>
            <person name="Pursley I."/>
            <person name="Horton D.L."/>
            <person name="Alikhan N.F."/>
            <person name="Baker D."/>
            <person name="Gharbi K."/>
            <person name="Hall N."/>
            <person name="Watson M."/>
            <person name="Adriaenssens E.M."/>
            <person name="Foster-Nyarko E."/>
            <person name="Jarju S."/>
            <person name="Secka A."/>
            <person name="Antonio M."/>
            <person name="Oren A."/>
            <person name="Chaudhuri R.R."/>
            <person name="La Ragione R."/>
            <person name="Hildebrand F."/>
            <person name="Pallen M.J."/>
        </authorList>
    </citation>
    <scope>NUCLEOTIDE SEQUENCE</scope>
    <source>
        <strain evidence="2">CHK169-2315</strain>
    </source>
</reference>
<dbReference type="Pfam" id="PF20250">
    <property type="entry name" value="FapA_N"/>
    <property type="match status" value="1"/>
</dbReference>
<dbReference type="Pfam" id="PF03961">
    <property type="entry name" value="FapA"/>
    <property type="match status" value="1"/>
</dbReference>
<dbReference type="PANTHER" id="PTHR38032">
    <property type="entry name" value="POLYMERASE-RELATED"/>
    <property type="match status" value="1"/>
</dbReference>
<evidence type="ECO:0000313" key="3">
    <source>
        <dbReference type="Proteomes" id="UP000823937"/>
    </source>
</evidence>
<dbReference type="InterPro" id="IPR036145">
    <property type="entry name" value="MinC_C_sf"/>
</dbReference>
<feature type="domain" description="Flagellar Assembly Protein A N-terminal region" evidence="1">
    <location>
        <begin position="7"/>
        <end position="175"/>
    </location>
</feature>
<dbReference type="EMBL" id="DXHX01000169">
    <property type="protein sequence ID" value="HIV75756.1"/>
    <property type="molecule type" value="Genomic_DNA"/>
</dbReference>
<reference evidence="2" key="2">
    <citation type="submission" date="2021-04" db="EMBL/GenBank/DDBJ databases">
        <authorList>
            <person name="Gilroy R."/>
        </authorList>
    </citation>
    <scope>NUCLEOTIDE SEQUENCE</scope>
    <source>
        <strain evidence="2">CHK169-2315</strain>
    </source>
</reference>
<evidence type="ECO:0000313" key="2">
    <source>
        <dbReference type="EMBL" id="HIV75756.1"/>
    </source>
</evidence>
<dbReference type="InterPro" id="IPR046866">
    <property type="entry name" value="FapA_N"/>
</dbReference>
<gene>
    <name evidence="2" type="ORF">H9895_11835</name>
</gene>
<dbReference type="InterPro" id="IPR016098">
    <property type="entry name" value="CAP/MinC_C"/>
</dbReference>
<name>A0A9D1PPV1_9BACI</name>
<protein>
    <submittedName>
        <fullName evidence="2">FapA family protein</fullName>
    </submittedName>
</protein>
<dbReference type="PANTHER" id="PTHR38032:SF1">
    <property type="entry name" value="RNA-BINDING PROTEIN KHPB N-TERMINAL DOMAIN-CONTAINING PROTEIN"/>
    <property type="match status" value="1"/>
</dbReference>
<dbReference type="InterPro" id="IPR046865">
    <property type="entry name" value="FapA_b_solenoid"/>
</dbReference>
<sequence>MKVNNDFKIHISENKLQAILSLPEQKVSKEKWTKKSILQLLHKYRITYGICENVLIAIEQKKDESIFPVVIAEGKHPENGKNASLQFLHTDSEHIVPMDALNLAQILHVPTVKEDKPFAKLVKETTGIDGTDVFGQQIQASHGTPLLVRTGENVVFDETNQTYVALKEGRISVLDNIVSVLKQYELDFSYLKVKKDIHYDGTIVIHGDVPTGYTIKAKGDIIVHGIVEGAVLKAERSVYVYDGLVSLRQGKIEAVENIYTKYMNQANVSAGKDIIVQHSILHTICKSERNIICEHGHIIGGEVFARRKIMAYDIGNRMHTETIVGILGERNSPIQKEDKKDELLATKRKLHILIHNMEQKKQKSSEDRVLLLRLKRSIQLTEEKINFIQQRKRLTNRNRGNVVVKGTIYPNVMLVFGKYKKTMRKEIRHVILRNEKNEIKYELNM</sequence>